<proteinExistence type="predicted"/>
<reference evidence="1" key="1">
    <citation type="submission" date="2022-04" db="EMBL/GenBank/DDBJ databases">
        <title>A functionally conserved STORR gene fusion in Papaver species that diverged 16.8 million years ago.</title>
        <authorList>
            <person name="Catania T."/>
        </authorList>
    </citation>
    <scope>NUCLEOTIDE SEQUENCE</scope>
    <source>
        <strain evidence="1">S-188037</strain>
    </source>
</reference>
<dbReference type="AlphaFoldDB" id="A0AAD4SEW7"/>
<dbReference type="EMBL" id="JAJJMB010011222">
    <property type="protein sequence ID" value="KAI3903259.1"/>
    <property type="molecule type" value="Genomic_DNA"/>
</dbReference>
<organism evidence="1 2">
    <name type="scientific">Papaver atlanticum</name>
    <dbReference type="NCBI Taxonomy" id="357466"/>
    <lineage>
        <taxon>Eukaryota</taxon>
        <taxon>Viridiplantae</taxon>
        <taxon>Streptophyta</taxon>
        <taxon>Embryophyta</taxon>
        <taxon>Tracheophyta</taxon>
        <taxon>Spermatophyta</taxon>
        <taxon>Magnoliopsida</taxon>
        <taxon>Ranunculales</taxon>
        <taxon>Papaveraceae</taxon>
        <taxon>Papaveroideae</taxon>
        <taxon>Papaver</taxon>
    </lineage>
</organism>
<gene>
    <name evidence="1" type="ORF">MKW98_031913</name>
</gene>
<comment type="caution">
    <text evidence="1">The sequence shown here is derived from an EMBL/GenBank/DDBJ whole genome shotgun (WGS) entry which is preliminary data.</text>
</comment>
<feature type="non-terminal residue" evidence="1">
    <location>
        <position position="1"/>
    </location>
</feature>
<accession>A0AAD4SEW7</accession>
<name>A0AAD4SEW7_9MAGN</name>
<dbReference type="Proteomes" id="UP001202328">
    <property type="component" value="Unassembled WGS sequence"/>
</dbReference>
<evidence type="ECO:0000313" key="2">
    <source>
        <dbReference type="Proteomes" id="UP001202328"/>
    </source>
</evidence>
<sequence length="533" mass="61423">RFICIYTRPLRFAKQKSESGEKKRNQKPLNINTPFEVSFRVNPRKLFLSSTGVFLWKRILMLAVFLWKRIHTWVHLNFPGGLVTTEILLTITDKAAKSSKMKRSWLHLFSMSLKEFASLYFYMHDPPSEESEEEDSIFALVSIQIVDEDGIGNVKSLCIDKVLEFTSEKPYQKLENCFELEKFEAGRFMVNERETGVLVLCIDTYILRSFLIECYGDHLTHELKSACMECLLNYETALEVWRSQDESEKKVLRTLIKPFSKLAMYRQMQCIFPDATCAFYPLLVEVLRYGALDGVELDRSKRNAHVRSLQLDELITYSVDDDEHSLVYPFETSMLGDRTNIYREWLQNPSISITGVQDPDGERPFCNQLLALGWCTVQLLPLANYSCAEKLKTVTTSKSQKKKRNKAKAKIKVGTGMVQLDVSQNPFVSPIQPVSLLQPVSLIQPVHRQLPIMPQQQQNGMAPWIKPPNMLVDKISRIDTDGSYVQKVKQIDLLNNNIGQSFQHRHAEEVQLDIAASFDKLYQVTKVTRRLKS</sequence>
<protein>
    <submittedName>
        <fullName evidence="1">Uncharacterized protein</fullName>
    </submittedName>
</protein>
<keyword evidence="2" id="KW-1185">Reference proteome</keyword>
<evidence type="ECO:0000313" key="1">
    <source>
        <dbReference type="EMBL" id="KAI3903259.1"/>
    </source>
</evidence>